<evidence type="ECO:0000313" key="3">
    <source>
        <dbReference type="EMBL" id="KAK4201376.1"/>
    </source>
</evidence>
<dbReference type="PANTHER" id="PTHR24148:SF64">
    <property type="entry name" value="HETEROKARYON INCOMPATIBILITY DOMAIN-CONTAINING PROTEIN"/>
    <property type="match status" value="1"/>
</dbReference>
<dbReference type="PANTHER" id="PTHR24148">
    <property type="entry name" value="ANKYRIN REPEAT DOMAIN-CONTAINING PROTEIN 39 HOMOLOG-RELATED"/>
    <property type="match status" value="1"/>
</dbReference>
<organism evidence="3 4">
    <name type="scientific">Triangularia verruculosa</name>
    <dbReference type="NCBI Taxonomy" id="2587418"/>
    <lineage>
        <taxon>Eukaryota</taxon>
        <taxon>Fungi</taxon>
        <taxon>Dikarya</taxon>
        <taxon>Ascomycota</taxon>
        <taxon>Pezizomycotina</taxon>
        <taxon>Sordariomycetes</taxon>
        <taxon>Sordariomycetidae</taxon>
        <taxon>Sordariales</taxon>
        <taxon>Podosporaceae</taxon>
        <taxon>Triangularia</taxon>
    </lineage>
</organism>
<protein>
    <recommendedName>
        <fullName evidence="2">Heterokaryon incompatibility domain-containing protein</fullName>
    </recommendedName>
</protein>
<proteinExistence type="predicted"/>
<feature type="region of interest" description="Disordered" evidence="1">
    <location>
        <begin position="1185"/>
        <end position="1207"/>
    </location>
</feature>
<evidence type="ECO:0000313" key="4">
    <source>
        <dbReference type="Proteomes" id="UP001303160"/>
    </source>
</evidence>
<dbReference type="EMBL" id="MU863908">
    <property type="protein sequence ID" value="KAK4201376.1"/>
    <property type="molecule type" value="Genomic_DNA"/>
</dbReference>
<keyword evidence="4" id="KW-1185">Reference proteome</keyword>
<feature type="domain" description="Heterokaryon incompatibility" evidence="2">
    <location>
        <begin position="1482"/>
        <end position="1618"/>
    </location>
</feature>
<dbReference type="InterPro" id="IPR052895">
    <property type="entry name" value="HetReg/Transcr_Mod"/>
</dbReference>
<evidence type="ECO:0000259" key="2">
    <source>
        <dbReference type="Pfam" id="PF06985"/>
    </source>
</evidence>
<dbReference type="NCBIfam" id="NF047352">
    <property type="entry name" value="P_loop_sacsin"/>
    <property type="match status" value="1"/>
</dbReference>
<sequence>MYRRPSHFLWELIQNVDDNNYVVHEPTLTITYKNRVLCFDSNETGFTMEDVEAICSMGNSSKIRNPSSRIGRKGIGFKSVFKVAESVHIASGFYSFQFDARRSLGMMIPVWSPFPEERMPGWTSLLFQLSPGCDVNEILHELETLDARSILFLRRLRRVHVRIVYEGIDGREFNSDFTRPHITCKPGELQTLHLSDTEQSPLVLYRHGISGLPSTDPGVSNEQSDIFLVFPQPCFLSSNTTCFTFAFLPIRDYGFRFVCHADFDLVANREDIDLSSARNQALLRDLPKAFLGAVDSLNSGQLRYTWPYYLPSPTSDSFFEPLPQEIINLLSQTPVLESGTGHLMAPEKLTWVPDLYTDHHDRPLIPQEYSTLFYLSQHYHSDLREQIMQLGVNVLSETQFISELSFLITNKTNNFRSMPDSWHAKICKVLCDLLENNAGDILKLEIIPLRDGRWVSAQSEGLVFPLNNDDLFIPKGLGLAEIDPQAARNPHRRRLAERLGARRVEKVEVCERILEVHQVRSSIDVKDTSHLVLISQAQFLYRAGWIAGRTKPDLWLVAENLRPCRASRIYVRSNDPFSAGQLLAAHKHPFGFLHEEDSPPLANYPNWIDWMQLNLGVSVFPRLVDFSGDDDVSFVLSADFRLLAGQSERNEWLELLCRRWKHYRYYLVDDAEPGSEVMPLAESEEAALKASRQRLRSELATLTVLCIDGNISRSLDRTFLPRQSVLSGLDALCPSSEKPGSYILAGIPDPEDVVWNVLKYFGVRISLNADAYITRLRQLQHEDATRHEVSRLYQHLHVSLADENGGYAREAFSKLKLLFLPKGNSVSEPVWLSTDDCVWDGPDCLERTPRIIQHYPELELFFRDALRIPNATLKTLVNEARRIIPSDSLVHIQQVLIATSGLIQPKAWKENREAGVLGLKSLNIFPIWLGESGGRFDQLRSAIPSLVKDDWYIADRPHLLASFEGRVPLLALSLPNLQALSNLIQLLQLEERMLSKLAIKVSTIQTDSAHSVVHTTNLRAKAHHIARLLPNNTTIPERQALLSQLNHIHVSELEGFEFGWEIKGTGQRGRTEAGAVALHLHPDMLEVYMSSEEAAIGFSSLELLEELRLWLKIADGERTSLLHHVLTEKNVERIEASLRRRGVPEDVPGWEDIANAMKQGNITLSSATTAGEMSGDDYEFQKSYAQQNTSKAARHHKSPEDPKHRGGVRPVAELYKEYLESRESAGNHTFHVIKDGIVPLRSSPLTFGGKKDGDLQFVGEHLVSEYLSRSLGKDYVPTQHWKSPLRVGAGHAPPDKDAKAAATFVIKDVGDKLRGRLFEPDDERLKMLVGEVTFHMCVCVTEGSLNTPFRLQSPHAQLAQDLALTNRKPVDEAFVLLRVYNAATHCRVAIFIDPWALRTKGLLTIVPYGGWQCTLDTLGAPGPSHLKLDATHTHLEPYNCYKYLSLQPNCIRVLYLHPHKGRREAPLEASIHHVALSSEPNFSALSYVWGSAETVEVLQTSEGSIPMTRSLATALRRIRHGKSHVSIWADAVCIDQHNAVEKSAQIRLMQRIYQQADMVLAWIGELDSHSSSAFQFLRQLRDGGGVKAKLPENDDPVWDSLNMLLSREWFSRIWIVQELVMGSKVEMVCGNESIRWEDFFESTVIAWEHRSDALPNAEAALSMGFARRHLKLTRHKLGFFQLLESFSHTKATKCEDKMFALLGIASDVLEEEFDPDYGSGVQAVAQRYAVKFVEKGMVLDLLYRSGTGRLLGSATPSSVAFTSSSWIPAFTSSPFAETIANWNTGTDRYFAGHRAVPEASVHITDIVTRGTAHQPVLAVRGAIIDSLAGTAALRVATDSFASFTAANEDLERFFAFMREYPTGESLETVRLMLVVGGATGPCSSNLTLRRSHWTLAQVGDAAPNIPDDCMWPENLKDEIFCARQGGNVAIYTDRPRSSLETVAAYWRTAAAFTKRIPKAKLCHTAKGYAGLVPGNARAGDKICLLRGGAVPFVLRAGRVPGQYWLVGECYIHGIMYGEALGCEEAREPGIICLV</sequence>
<gene>
    <name evidence="3" type="ORF">QBC40DRAFT_223698</name>
</gene>
<reference evidence="3" key="2">
    <citation type="submission" date="2023-05" db="EMBL/GenBank/DDBJ databases">
        <authorList>
            <consortium name="Lawrence Berkeley National Laboratory"/>
            <person name="Steindorff A."/>
            <person name="Hensen N."/>
            <person name="Bonometti L."/>
            <person name="Westerberg I."/>
            <person name="Brannstrom I.O."/>
            <person name="Guillou S."/>
            <person name="Cros-Aarteil S."/>
            <person name="Calhoun S."/>
            <person name="Haridas S."/>
            <person name="Kuo A."/>
            <person name="Mondo S."/>
            <person name="Pangilinan J."/>
            <person name="Riley R."/>
            <person name="Labutti K."/>
            <person name="Andreopoulos B."/>
            <person name="Lipzen A."/>
            <person name="Chen C."/>
            <person name="Yanf M."/>
            <person name="Daum C."/>
            <person name="Ng V."/>
            <person name="Clum A."/>
            <person name="Ohm R."/>
            <person name="Martin F."/>
            <person name="Silar P."/>
            <person name="Natvig D."/>
            <person name="Lalanne C."/>
            <person name="Gautier V."/>
            <person name="Ament-Velasquez S.L."/>
            <person name="Kruys A."/>
            <person name="Hutchinson M.I."/>
            <person name="Powell A.J."/>
            <person name="Barry K."/>
            <person name="Miller A.N."/>
            <person name="Grigoriev I.V."/>
            <person name="Debuchy R."/>
            <person name="Gladieux P."/>
            <person name="Thoren M.H."/>
            <person name="Johannesson H."/>
        </authorList>
    </citation>
    <scope>NUCLEOTIDE SEQUENCE</scope>
    <source>
        <strain evidence="3">CBS 315.58</strain>
    </source>
</reference>
<dbReference type="Gene3D" id="3.30.565.10">
    <property type="entry name" value="Histidine kinase-like ATPase, C-terminal domain"/>
    <property type="match status" value="1"/>
</dbReference>
<dbReference type="InterPro" id="IPR036890">
    <property type="entry name" value="HATPase_C_sf"/>
</dbReference>
<dbReference type="Pfam" id="PF06985">
    <property type="entry name" value="HET"/>
    <property type="match status" value="1"/>
</dbReference>
<evidence type="ECO:0000256" key="1">
    <source>
        <dbReference type="SAM" id="MobiDB-lite"/>
    </source>
</evidence>
<name>A0AAN6XKQ4_9PEZI</name>
<comment type="caution">
    <text evidence="3">The sequence shown here is derived from an EMBL/GenBank/DDBJ whole genome shotgun (WGS) entry which is preliminary data.</text>
</comment>
<accession>A0AAN6XKQ4</accession>
<dbReference type="InterPro" id="IPR010730">
    <property type="entry name" value="HET"/>
</dbReference>
<dbReference type="SUPFAM" id="SSF55874">
    <property type="entry name" value="ATPase domain of HSP90 chaperone/DNA topoisomerase II/histidine kinase"/>
    <property type="match status" value="1"/>
</dbReference>
<reference evidence="3" key="1">
    <citation type="journal article" date="2023" name="Mol. Phylogenet. Evol.">
        <title>Genome-scale phylogeny and comparative genomics of the fungal order Sordariales.</title>
        <authorList>
            <person name="Hensen N."/>
            <person name="Bonometti L."/>
            <person name="Westerberg I."/>
            <person name="Brannstrom I.O."/>
            <person name="Guillou S."/>
            <person name="Cros-Aarteil S."/>
            <person name="Calhoun S."/>
            <person name="Haridas S."/>
            <person name="Kuo A."/>
            <person name="Mondo S."/>
            <person name="Pangilinan J."/>
            <person name="Riley R."/>
            <person name="LaButti K."/>
            <person name="Andreopoulos B."/>
            <person name="Lipzen A."/>
            <person name="Chen C."/>
            <person name="Yan M."/>
            <person name="Daum C."/>
            <person name="Ng V."/>
            <person name="Clum A."/>
            <person name="Steindorff A."/>
            <person name="Ohm R.A."/>
            <person name="Martin F."/>
            <person name="Silar P."/>
            <person name="Natvig D.O."/>
            <person name="Lalanne C."/>
            <person name="Gautier V."/>
            <person name="Ament-Velasquez S.L."/>
            <person name="Kruys A."/>
            <person name="Hutchinson M.I."/>
            <person name="Powell A.J."/>
            <person name="Barry K."/>
            <person name="Miller A.N."/>
            <person name="Grigoriev I.V."/>
            <person name="Debuchy R."/>
            <person name="Gladieux P."/>
            <person name="Hiltunen Thoren M."/>
            <person name="Johannesson H."/>
        </authorList>
    </citation>
    <scope>NUCLEOTIDE SEQUENCE</scope>
    <source>
        <strain evidence="3">CBS 315.58</strain>
    </source>
</reference>
<dbReference type="Pfam" id="PF26639">
    <property type="entry name" value="Het-6_barrel"/>
    <property type="match status" value="1"/>
</dbReference>
<dbReference type="Proteomes" id="UP001303160">
    <property type="component" value="Unassembled WGS sequence"/>
</dbReference>